<protein>
    <submittedName>
        <fullName evidence="3">Inorganic pyrophosphatase 2-like</fullName>
    </submittedName>
</protein>
<dbReference type="InterPro" id="IPR018247">
    <property type="entry name" value="EF_Hand_1_Ca_BS"/>
</dbReference>
<dbReference type="PROSITE" id="PS50222">
    <property type="entry name" value="EF_HAND_2"/>
    <property type="match status" value="1"/>
</dbReference>
<reference evidence="3" key="1">
    <citation type="submission" date="2022-08" db="EMBL/GenBank/DDBJ databases">
        <title>Novel sulphate-reducing endosymbionts in the free-living metamonad Anaeramoeba.</title>
        <authorList>
            <person name="Jerlstrom-Hultqvist J."/>
            <person name="Cepicka I."/>
            <person name="Gallot-Lavallee L."/>
            <person name="Salas-Leiva D."/>
            <person name="Curtis B.A."/>
            <person name="Zahonova K."/>
            <person name="Pipaliya S."/>
            <person name="Dacks J."/>
            <person name="Roger A.J."/>
        </authorList>
    </citation>
    <scope>NUCLEOTIDE SEQUENCE</scope>
    <source>
        <strain evidence="3">Busselton2</strain>
    </source>
</reference>
<dbReference type="InterPro" id="IPR002048">
    <property type="entry name" value="EF_hand_dom"/>
</dbReference>
<feature type="coiled-coil region" evidence="1">
    <location>
        <begin position="311"/>
        <end position="338"/>
    </location>
</feature>
<sequence>MDYLEKSYNLYFDVKPMYEVFSKTPNSAHTLTIRLKIVMECLNILGSNCIFEGETQETFNSILEQLNSLVKELRIFFQSALEKEGNKPKRKRSNPSAYKMKLDAWIIRIQDFLSSEEKKKAILEFEKKLGDLVSTFNLAISAQMSIDVKKCLKTVTKNQELIQELNNSLTRIESRQEVMSQQLRILIDKQKNIEEKKINKFTQSMQKNTLQFLTKTQKLNKKGGKILFDLISQRECDEKQGLKASLLKNFAKLQTKRSKNRMKIISQYFFNSWDLDGNGYLSQEEVKINLKDNCYLASLRDYMGVYKVSYIKAFKHDKERAEESRLDLENSLHKELKQENFIEELFSQGEKSYYNDEGEINQKGFSLFCQEQEDCKIDEIFTSCITFL</sequence>
<evidence type="ECO:0000313" key="4">
    <source>
        <dbReference type="Proteomes" id="UP001146793"/>
    </source>
</evidence>
<dbReference type="PROSITE" id="PS00018">
    <property type="entry name" value="EF_HAND_1"/>
    <property type="match status" value="1"/>
</dbReference>
<gene>
    <name evidence="3" type="ORF">M0812_17755</name>
</gene>
<dbReference type="Gene3D" id="1.10.238.10">
    <property type="entry name" value="EF-hand"/>
    <property type="match status" value="1"/>
</dbReference>
<proteinExistence type="predicted"/>
<evidence type="ECO:0000256" key="1">
    <source>
        <dbReference type="SAM" id="Coils"/>
    </source>
</evidence>
<evidence type="ECO:0000313" key="3">
    <source>
        <dbReference type="EMBL" id="KAJ3435717.1"/>
    </source>
</evidence>
<feature type="domain" description="EF-hand" evidence="2">
    <location>
        <begin position="261"/>
        <end position="296"/>
    </location>
</feature>
<accession>A0AAV7Z0Z5</accession>
<name>A0AAV7Z0Z5_9EUKA</name>
<keyword evidence="1" id="KW-0175">Coiled coil</keyword>
<dbReference type="GO" id="GO:0005509">
    <property type="term" value="F:calcium ion binding"/>
    <property type="evidence" value="ECO:0007669"/>
    <property type="project" value="InterPro"/>
</dbReference>
<organism evidence="3 4">
    <name type="scientific">Anaeramoeba flamelloides</name>
    <dbReference type="NCBI Taxonomy" id="1746091"/>
    <lineage>
        <taxon>Eukaryota</taxon>
        <taxon>Metamonada</taxon>
        <taxon>Anaeramoebidae</taxon>
        <taxon>Anaeramoeba</taxon>
    </lineage>
</organism>
<comment type="caution">
    <text evidence="3">The sequence shown here is derived from an EMBL/GenBank/DDBJ whole genome shotgun (WGS) entry which is preliminary data.</text>
</comment>
<dbReference type="EMBL" id="JANTQA010000036">
    <property type="protein sequence ID" value="KAJ3435717.1"/>
    <property type="molecule type" value="Genomic_DNA"/>
</dbReference>
<dbReference type="AlphaFoldDB" id="A0AAV7Z0Z5"/>
<dbReference type="Proteomes" id="UP001146793">
    <property type="component" value="Unassembled WGS sequence"/>
</dbReference>
<feature type="coiled-coil region" evidence="1">
    <location>
        <begin position="155"/>
        <end position="182"/>
    </location>
</feature>
<evidence type="ECO:0000259" key="2">
    <source>
        <dbReference type="PROSITE" id="PS50222"/>
    </source>
</evidence>